<feature type="transmembrane region" description="Helical" evidence="1">
    <location>
        <begin position="130"/>
        <end position="157"/>
    </location>
</feature>
<evidence type="ECO:0000256" key="1">
    <source>
        <dbReference type="SAM" id="Phobius"/>
    </source>
</evidence>
<comment type="caution">
    <text evidence="2">The sequence shown here is derived from an EMBL/GenBank/DDBJ whole genome shotgun (WGS) entry which is preliminary data.</text>
</comment>
<feature type="transmembrane region" description="Helical" evidence="1">
    <location>
        <begin position="12"/>
        <end position="37"/>
    </location>
</feature>
<reference evidence="2 3" key="1">
    <citation type="submission" date="2019-03" db="EMBL/GenBank/DDBJ databases">
        <title>Single cell metagenomics reveals metabolic interactions within the superorganism composed of flagellate Streblomastix strix and complex community of Bacteroidetes bacteria on its surface.</title>
        <authorList>
            <person name="Treitli S.C."/>
            <person name="Kolisko M."/>
            <person name="Husnik F."/>
            <person name="Keeling P."/>
            <person name="Hampl V."/>
        </authorList>
    </citation>
    <scope>NUCLEOTIDE SEQUENCE [LARGE SCALE GENOMIC DNA]</scope>
    <source>
        <strain evidence="2">ST1C</strain>
    </source>
</reference>
<keyword evidence="1" id="KW-0812">Transmembrane</keyword>
<protein>
    <submittedName>
        <fullName evidence="2">Uncharacterized protein</fullName>
    </submittedName>
</protein>
<dbReference type="Proteomes" id="UP000324800">
    <property type="component" value="Unassembled WGS sequence"/>
</dbReference>
<name>A0A5J4TPJ8_9EUKA</name>
<evidence type="ECO:0000313" key="2">
    <source>
        <dbReference type="EMBL" id="KAA6359820.1"/>
    </source>
</evidence>
<accession>A0A5J4TPJ8</accession>
<keyword evidence="1" id="KW-0472">Membrane</keyword>
<organism evidence="2 3">
    <name type="scientific">Streblomastix strix</name>
    <dbReference type="NCBI Taxonomy" id="222440"/>
    <lineage>
        <taxon>Eukaryota</taxon>
        <taxon>Metamonada</taxon>
        <taxon>Preaxostyla</taxon>
        <taxon>Oxymonadida</taxon>
        <taxon>Streblomastigidae</taxon>
        <taxon>Streblomastix</taxon>
    </lineage>
</organism>
<feature type="transmembrane region" description="Helical" evidence="1">
    <location>
        <begin position="49"/>
        <end position="73"/>
    </location>
</feature>
<sequence length="167" mass="18065">MAPRTSKANFCVRVSLILSVIVVCLLYVVIAIAGIALATRKGNVTQVKLVAAVVIIVGIVGTITSLVGIYGIWKNKLEGVPKFALLFFAGSVVILHVLLMVMGFVSLCFKPIIKTISLLDEKPHTIYQTAIKYFNVVGVFCFIAAAVTIVILILVYFSQLHPVLQSC</sequence>
<keyword evidence="1" id="KW-1133">Transmembrane helix</keyword>
<feature type="transmembrane region" description="Helical" evidence="1">
    <location>
        <begin position="85"/>
        <end position="109"/>
    </location>
</feature>
<dbReference type="AlphaFoldDB" id="A0A5J4TPJ8"/>
<gene>
    <name evidence="2" type="ORF">EZS28_044653</name>
</gene>
<proteinExistence type="predicted"/>
<evidence type="ECO:0000313" key="3">
    <source>
        <dbReference type="Proteomes" id="UP000324800"/>
    </source>
</evidence>
<dbReference type="EMBL" id="SNRW01027831">
    <property type="protein sequence ID" value="KAA6359820.1"/>
    <property type="molecule type" value="Genomic_DNA"/>
</dbReference>